<feature type="chain" id="PRO_5045526479" evidence="1">
    <location>
        <begin position="34"/>
        <end position="291"/>
    </location>
</feature>
<protein>
    <submittedName>
        <fullName evidence="2">Uncharacterized protein</fullName>
    </submittedName>
</protein>
<proteinExistence type="predicted"/>
<dbReference type="Proteomes" id="UP001241758">
    <property type="component" value="Unassembled WGS sequence"/>
</dbReference>
<evidence type="ECO:0000256" key="1">
    <source>
        <dbReference type="SAM" id="SignalP"/>
    </source>
</evidence>
<gene>
    <name evidence="2" type="ORF">QLQ12_26630</name>
</gene>
<dbReference type="RefSeq" id="WP_282763217.1">
    <property type="nucleotide sequence ID" value="NZ_JASCTH010000018.1"/>
</dbReference>
<comment type="caution">
    <text evidence="2">The sequence shown here is derived from an EMBL/GenBank/DDBJ whole genome shotgun (WGS) entry which is preliminary data.</text>
</comment>
<accession>A0ABT6WR34</accession>
<feature type="signal peptide" evidence="1">
    <location>
        <begin position="1"/>
        <end position="33"/>
    </location>
</feature>
<keyword evidence="3" id="KW-1185">Reference proteome</keyword>
<dbReference type="EMBL" id="JASCTH010000018">
    <property type="protein sequence ID" value="MDI6102198.1"/>
    <property type="molecule type" value="Genomic_DNA"/>
</dbReference>
<organism evidence="2 3">
    <name type="scientific">Actinoplanes sandaracinus</name>
    <dbReference type="NCBI Taxonomy" id="3045177"/>
    <lineage>
        <taxon>Bacteria</taxon>
        <taxon>Bacillati</taxon>
        <taxon>Actinomycetota</taxon>
        <taxon>Actinomycetes</taxon>
        <taxon>Micromonosporales</taxon>
        <taxon>Micromonosporaceae</taxon>
        <taxon>Actinoplanes</taxon>
    </lineage>
</organism>
<sequence length="291" mass="28671">MSTAKIGRRTAAGAIVLALGTGLAATPHGPAHAGGFAPARIAETTDNDDSTTKTVTATCTRGSVFAAGARIVDGSGGVALTSMAPDPGLNSVTVTAAARSGHTGDWALTAYATCAFSARAPLWVSATVPSGSTAEVDCPGITKVVGTGFRVEGPVDHTYVDEVAFGAGLNGVRVHAGGEPDELTAFAICKEPTPLTGPPGVRVQAASAGDTWPRTAVTGGSGPDQHVYAVGARVVSSGAAFLSVLAPGPDSHLAHAEAVQAGPLPGAPATARTGEDDASLTVSGLLMGAFH</sequence>
<reference evidence="2 3" key="1">
    <citation type="submission" date="2023-05" db="EMBL/GenBank/DDBJ databases">
        <title>Actinoplanes sp. NEAU-A12 genome sequencing.</title>
        <authorList>
            <person name="Wang Z.-S."/>
        </authorList>
    </citation>
    <scope>NUCLEOTIDE SEQUENCE [LARGE SCALE GENOMIC DNA]</scope>
    <source>
        <strain evidence="2 3">NEAU-A12</strain>
    </source>
</reference>
<keyword evidence="1" id="KW-0732">Signal</keyword>
<name>A0ABT6WR34_9ACTN</name>
<evidence type="ECO:0000313" key="2">
    <source>
        <dbReference type="EMBL" id="MDI6102198.1"/>
    </source>
</evidence>
<evidence type="ECO:0000313" key="3">
    <source>
        <dbReference type="Proteomes" id="UP001241758"/>
    </source>
</evidence>